<dbReference type="EMBL" id="GGEC01014940">
    <property type="protein sequence ID" value="MBW95423.1"/>
    <property type="molecule type" value="Transcribed_RNA"/>
</dbReference>
<dbReference type="AlphaFoldDB" id="A0A2P2JPN0"/>
<name>A0A2P2JPN0_RHIMU</name>
<reference evidence="1" key="1">
    <citation type="submission" date="2018-02" db="EMBL/GenBank/DDBJ databases">
        <title>Rhizophora mucronata_Transcriptome.</title>
        <authorList>
            <person name="Meera S.P."/>
            <person name="Sreeshan A."/>
            <person name="Augustine A."/>
        </authorList>
    </citation>
    <scope>NUCLEOTIDE SEQUENCE</scope>
    <source>
        <tissue evidence="1">Leaf</tissue>
    </source>
</reference>
<sequence>MCLYFLAHLNLVDNNYNPYKAVGTTISPFVIVGNTHNKSHYAVIQK</sequence>
<organism evidence="1">
    <name type="scientific">Rhizophora mucronata</name>
    <name type="common">Asiatic mangrove</name>
    <dbReference type="NCBI Taxonomy" id="61149"/>
    <lineage>
        <taxon>Eukaryota</taxon>
        <taxon>Viridiplantae</taxon>
        <taxon>Streptophyta</taxon>
        <taxon>Embryophyta</taxon>
        <taxon>Tracheophyta</taxon>
        <taxon>Spermatophyta</taxon>
        <taxon>Magnoliopsida</taxon>
        <taxon>eudicotyledons</taxon>
        <taxon>Gunneridae</taxon>
        <taxon>Pentapetalae</taxon>
        <taxon>rosids</taxon>
        <taxon>fabids</taxon>
        <taxon>Malpighiales</taxon>
        <taxon>Rhizophoraceae</taxon>
        <taxon>Rhizophora</taxon>
    </lineage>
</organism>
<proteinExistence type="predicted"/>
<accession>A0A2P2JPN0</accession>
<protein>
    <submittedName>
        <fullName evidence="1">Uncharacterized protein</fullName>
    </submittedName>
</protein>
<evidence type="ECO:0000313" key="1">
    <source>
        <dbReference type="EMBL" id="MBW95423.1"/>
    </source>
</evidence>